<protein>
    <submittedName>
        <fullName evidence="1">Uncharacterized protein</fullName>
    </submittedName>
</protein>
<keyword evidence="2" id="KW-1185">Reference proteome</keyword>
<name>A0A5B7D7Y5_PORTR</name>
<comment type="caution">
    <text evidence="1">The sequence shown here is derived from an EMBL/GenBank/DDBJ whole genome shotgun (WGS) entry which is preliminary data.</text>
</comment>
<evidence type="ECO:0000313" key="2">
    <source>
        <dbReference type="Proteomes" id="UP000324222"/>
    </source>
</evidence>
<reference evidence="1 2" key="1">
    <citation type="submission" date="2019-05" db="EMBL/GenBank/DDBJ databases">
        <title>Another draft genome of Portunus trituberculatus and its Hox gene families provides insights of decapod evolution.</title>
        <authorList>
            <person name="Jeong J.-H."/>
            <person name="Song I."/>
            <person name="Kim S."/>
            <person name="Choi T."/>
            <person name="Kim D."/>
            <person name="Ryu S."/>
            <person name="Kim W."/>
        </authorList>
    </citation>
    <scope>NUCLEOTIDE SEQUENCE [LARGE SCALE GENOMIC DNA]</scope>
    <source>
        <tissue evidence="1">Muscle</tissue>
    </source>
</reference>
<dbReference type="Proteomes" id="UP000324222">
    <property type="component" value="Unassembled WGS sequence"/>
</dbReference>
<sequence>MLLNHSTLTPSTHPSLLPHPALTCLRLLRDDPELLGRPSAGRLERITAHRQDGAIKTHHATNHADTTFNSKKIEENTVILRKEPRKPTYG</sequence>
<accession>A0A5B7D7Y5</accession>
<evidence type="ECO:0000313" key="1">
    <source>
        <dbReference type="EMBL" id="MPC17333.1"/>
    </source>
</evidence>
<proteinExistence type="predicted"/>
<gene>
    <name evidence="1" type="ORF">E2C01_010184</name>
</gene>
<dbReference type="AlphaFoldDB" id="A0A5B7D7Y5"/>
<organism evidence="1 2">
    <name type="scientific">Portunus trituberculatus</name>
    <name type="common">Swimming crab</name>
    <name type="synonym">Neptunus trituberculatus</name>
    <dbReference type="NCBI Taxonomy" id="210409"/>
    <lineage>
        <taxon>Eukaryota</taxon>
        <taxon>Metazoa</taxon>
        <taxon>Ecdysozoa</taxon>
        <taxon>Arthropoda</taxon>
        <taxon>Crustacea</taxon>
        <taxon>Multicrustacea</taxon>
        <taxon>Malacostraca</taxon>
        <taxon>Eumalacostraca</taxon>
        <taxon>Eucarida</taxon>
        <taxon>Decapoda</taxon>
        <taxon>Pleocyemata</taxon>
        <taxon>Brachyura</taxon>
        <taxon>Eubrachyura</taxon>
        <taxon>Portunoidea</taxon>
        <taxon>Portunidae</taxon>
        <taxon>Portuninae</taxon>
        <taxon>Portunus</taxon>
    </lineage>
</organism>
<dbReference type="EMBL" id="VSRR010000580">
    <property type="protein sequence ID" value="MPC17333.1"/>
    <property type="molecule type" value="Genomic_DNA"/>
</dbReference>